<name>A0ACC0Z6Y6_9ROSI</name>
<gene>
    <name evidence="1" type="ORF">Pint_04597</name>
</gene>
<comment type="caution">
    <text evidence="1">The sequence shown here is derived from an EMBL/GenBank/DDBJ whole genome shotgun (WGS) entry which is preliminary data.</text>
</comment>
<accession>A0ACC0Z6Y6</accession>
<evidence type="ECO:0000313" key="1">
    <source>
        <dbReference type="EMBL" id="KAJ0046672.1"/>
    </source>
</evidence>
<protein>
    <submittedName>
        <fullName evidence="1">Uncharacterized protein</fullName>
    </submittedName>
</protein>
<reference evidence="2" key="1">
    <citation type="journal article" date="2023" name="G3 (Bethesda)">
        <title>Genome assembly and association tests identify interacting loci associated with vigor, precocity, and sex in interspecific pistachio rootstocks.</title>
        <authorList>
            <person name="Palmer W."/>
            <person name="Jacygrad E."/>
            <person name="Sagayaradj S."/>
            <person name="Cavanaugh K."/>
            <person name="Han R."/>
            <person name="Bertier L."/>
            <person name="Beede B."/>
            <person name="Kafkas S."/>
            <person name="Golino D."/>
            <person name="Preece J."/>
            <person name="Michelmore R."/>
        </authorList>
    </citation>
    <scope>NUCLEOTIDE SEQUENCE [LARGE SCALE GENOMIC DNA]</scope>
</reference>
<keyword evidence="2" id="KW-1185">Reference proteome</keyword>
<proteinExistence type="predicted"/>
<dbReference type="EMBL" id="CM047738">
    <property type="protein sequence ID" value="KAJ0046672.1"/>
    <property type="molecule type" value="Genomic_DNA"/>
</dbReference>
<evidence type="ECO:0000313" key="2">
    <source>
        <dbReference type="Proteomes" id="UP001163603"/>
    </source>
</evidence>
<organism evidence="1 2">
    <name type="scientific">Pistacia integerrima</name>
    <dbReference type="NCBI Taxonomy" id="434235"/>
    <lineage>
        <taxon>Eukaryota</taxon>
        <taxon>Viridiplantae</taxon>
        <taxon>Streptophyta</taxon>
        <taxon>Embryophyta</taxon>
        <taxon>Tracheophyta</taxon>
        <taxon>Spermatophyta</taxon>
        <taxon>Magnoliopsida</taxon>
        <taxon>eudicotyledons</taxon>
        <taxon>Gunneridae</taxon>
        <taxon>Pentapetalae</taxon>
        <taxon>rosids</taxon>
        <taxon>malvids</taxon>
        <taxon>Sapindales</taxon>
        <taxon>Anacardiaceae</taxon>
        <taxon>Pistacia</taxon>
    </lineage>
</organism>
<sequence length="330" mass="36151">MAPEDTTAERRTTLTEVTADPPPFSEVDDDNNGEENTRSWWKKLCDMEETKNQLLFSLPMVLTNLFYYVVTLVSVMFAGHLGHLQLAGATLANSWAFVSGFVLMGAALATSVSLWISVLLLSIYVLVAKKFEHTWEGFSLESFNFIWTTLKLALPSAAMVCLVSLAFEILVFLAGSMPKPVLTTSLVAMCINTETIAYMITYGVSATASTRVSNELGAGNIKGAKNAMVVTLKLSVMLAPIFILALAFGHTTWASFFSKNPEIIKEFSSLTPFLMISIVLDSVQTVFSGVVRGCGWQHIALWGNLATFYFIGMPIAIILGFMLKLHAKVK</sequence>
<dbReference type="Proteomes" id="UP001163603">
    <property type="component" value="Chromosome 3"/>
</dbReference>